<dbReference type="Pfam" id="PF20700">
    <property type="entry name" value="Mutator"/>
    <property type="match status" value="1"/>
</dbReference>
<feature type="non-terminal residue" evidence="2">
    <location>
        <position position="415"/>
    </location>
</feature>
<dbReference type="AlphaFoldDB" id="A0AAV5WGZ6"/>
<dbReference type="InterPro" id="IPR049012">
    <property type="entry name" value="Mutator_transp_dom"/>
</dbReference>
<feature type="non-terminal residue" evidence="2">
    <location>
        <position position="1"/>
    </location>
</feature>
<name>A0AAV5WGZ6_9BILA</name>
<dbReference type="PANTHER" id="PTHR31751:SF42">
    <property type="entry name" value="PROTEIN CBG10204"/>
    <property type="match status" value="1"/>
</dbReference>
<sequence>RSCASAIVVSYECLFCNGEYLWESQKKVGSGRGQVYSLNHFLPIAAFSTGTLLPRLNDLAKVIDLSIPSDSSMRRRIRLIGCEAIQRVFNIRQEQVRTIAKDVAGDQGLQVSIDGQYCTPGFNASNCKVTVIDCETRFALAGVAVHKKEEEIDNKSIRMESVGALRALEELIDDGFTIRTRVNDQNATVNKKLREHPKTAAIVGKHDWWHVIKPLRKDWFKAVKLTPDLLPLHCKFFNHLFYAHTKYTEDEDRPKALEVVKSFVMHCQGIHRWRKNDDFKLITKCDHAALKRKKKGEIRLKLKADAPELLMAKQLIFSEKFAKGFLSAATLIDTALNESYHALSLMYAPKRLACSPFYYNMKMRLAMLHYNDLVMADMMGLRDEIGTTVLSRKGRLVPAIKRKRGPGTREWTVDV</sequence>
<feature type="domain" description="Mutator-like transposase" evidence="1">
    <location>
        <begin position="6"/>
        <end position="231"/>
    </location>
</feature>
<evidence type="ECO:0000313" key="2">
    <source>
        <dbReference type="EMBL" id="GMT29760.1"/>
    </source>
</evidence>
<comment type="caution">
    <text evidence="2">The sequence shown here is derived from an EMBL/GenBank/DDBJ whole genome shotgun (WGS) entry which is preliminary data.</text>
</comment>
<evidence type="ECO:0000313" key="3">
    <source>
        <dbReference type="Proteomes" id="UP001432322"/>
    </source>
</evidence>
<gene>
    <name evidence="2" type="ORF">PFISCL1PPCAC_21057</name>
</gene>
<protein>
    <recommendedName>
        <fullName evidence="1">Mutator-like transposase domain-containing protein</fullName>
    </recommendedName>
</protein>
<organism evidence="2 3">
    <name type="scientific">Pristionchus fissidentatus</name>
    <dbReference type="NCBI Taxonomy" id="1538716"/>
    <lineage>
        <taxon>Eukaryota</taxon>
        <taxon>Metazoa</taxon>
        <taxon>Ecdysozoa</taxon>
        <taxon>Nematoda</taxon>
        <taxon>Chromadorea</taxon>
        <taxon>Rhabditida</taxon>
        <taxon>Rhabditina</taxon>
        <taxon>Diplogasteromorpha</taxon>
        <taxon>Diplogasteroidea</taxon>
        <taxon>Neodiplogasteridae</taxon>
        <taxon>Pristionchus</taxon>
    </lineage>
</organism>
<reference evidence="2" key="1">
    <citation type="submission" date="2023-10" db="EMBL/GenBank/DDBJ databases">
        <title>Genome assembly of Pristionchus species.</title>
        <authorList>
            <person name="Yoshida K."/>
            <person name="Sommer R.J."/>
        </authorList>
    </citation>
    <scope>NUCLEOTIDE SEQUENCE</scope>
    <source>
        <strain evidence="2">RS5133</strain>
    </source>
</reference>
<dbReference type="PANTHER" id="PTHR31751">
    <property type="entry name" value="SI:CH211-108C17.2-RELATED-RELATED"/>
    <property type="match status" value="1"/>
</dbReference>
<keyword evidence="3" id="KW-1185">Reference proteome</keyword>
<dbReference type="EMBL" id="BTSY01000005">
    <property type="protein sequence ID" value="GMT29760.1"/>
    <property type="molecule type" value="Genomic_DNA"/>
</dbReference>
<proteinExistence type="predicted"/>
<dbReference type="Proteomes" id="UP001432322">
    <property type="component" value="Unassembled WGS sequence"/>
</dbReference>
<accession>A0AAV5WGZ6</accession>
<evidence type="ECO:0000259" key="1">
    <source>
        <dbReference type="Pfam" id="PF20700"/>
    </source>
</evidence>